<sequence length="1296" mass="144652">MISTDNRMTEKPKRMLSPIIMNLRLRTTVLDGGDGRELDKVTGSWPEYKTLITRFLAYEERVLGIAAGNTKHAQMRELLHLDLQVGKDPGSTLQLTQKERQRTNWNASQYGHLCSMLCLYWLVDVLADLADVGHRLPSARVGCQSQAFEGLLYYAELTDWPAFMMRFKDVLRKDTSTVPCPWSQADSACWRLLQYLDSNAHQSAKCHIASNLTVAAMHLAFLKEYSSPVGVLPDLPDQIHEDLIADAAPDAKMFLMELARVAGLFVTSRSRTAKGGQSLASFRAPLQLALAISPLYLFCHTVLCKKTWNRRLMLQAASNVGGAKPYALIQTENRIWTILLAMANGTLDPSEGMSRLDAELPWSLIQSVNSDHDRLWFNAGIVRTRENKRLMSSCPTFPLALIFPGKSSKNTCRRTAYQTTHLLGMEHPQRPKLRKIALLLEGSLLSPIYANIHLTQLKHAIEVHELDEPYLDPDCLPSERTSAWTKSNISSAASLTETEGEDIAIFSSSSMSEDGNGQGFTSSGDDPDDGEEDYCASQTRDEAGSPSFLRRSSRIQALAGEQANERSDVTMYQHDRDQRPLFLARSSGTASPGPRSLGLLSAATSLLRKSPEEFAADITNPSVGMNVTEAPKDDISEIGPMDVVEEDVNRTFQRMRVHSERSFRVFGSTGRSFELKPESHHQKTLARLKLVLNAVERSYDSGRPVHVVDAERSVLAVRDYEEFARLTDGDLHALLAKKNLVVRGMPLLAFSVDERSLSTLYPLRNPIIIRDHSVPLFDEGESTSPEISSSFDEYPFPLDVETAPHTRLASLMDLIQESREAKGKILEAPHIPLSLQDPSFPLHLSNVQAWYHTQGRQHPPSSDVFPSTDFRWANIAIQHAVSFFRFSPHGMHAYASVLSGQYMWIFVNSPASEDAAMANVEKSQSLPGAANTALEAVVLEPGEFLIIGADQPFATYACQTSVLRGEYFYSASLMEESARALYRGFVSGGNPLEQFTMGSSELRRRLIELSRMGNLENSLTITGMAPVTVAKRVDSRLLFLTFPLFHFAFILDLTDANLSCLPSLHSFSGVREMLNLCNIHILANVLDPRTYTASWSRSVASGADLHATDSRTLIWRPISFYERLAMVHARGLALELLDWVRHSCYIVSSKGEDLKDFPTEYLLGHLQTLLDYKAQYEPFRIRGFPNCDYAAVHRQIMNVLTCDSQLRSQWSVPKNVDVFDSSRELTFSVTWMEGPAKPMSYVDLLNRGATNLDLEYLSSHGVSLSKNPQSPGGVHKVPTEDPQRLSKRARVEHSSN</sequence>
<organism evidence="2 3">
    <name type="scientific">Gymnopilus dilepis</name>
    <dbReference type="NCBI Taxonomy" id="231916"/>
    <lineage>
        <taxon>Eukaryota</taxon>
        <taxon>Fungi</taxon>
        <taxon>Dikarya</taxon>
        <taxon>Basidiomycota</taxon>
        <taxon>Agaricomycotina</taxon>
        <taxon>Agaricomycetes</taxon>
        <taxon>Agaricomycetidae</taxon>
        <taxon>Agaricales</taxon>
        <taxon>Agaricineae</taxon>
        <taxon>Hymenogastraceae</taxon>
        <taxon>Gymnopilus</taxon>
    </lineage>
</organism>
<feature type="region of interest" description="Disordered" evidence="1">
    <location>
        <begin position="1263"/>
        <end position="1296"/>
    </location>
</feature>
<evidence type="ECO:0000313" key="3">
    <source>
        <dbReference type="Proteomes" id="UP000284706"/>
    </source>
</evidence>
<dbReference type="Proteomes" id="UP000284706">
    <property type="component" value="Unassembled WGS sequence"/>
</dbReference>
<feature type="compositionally biased region" description="Basic and acidic residues" evidence="1">
    <location>
        <begin position="1277"/>
        <end position="1296"/>
    </location>
</feature>
<dbReference type="EMBL" id="NHYE01005103">
    <property type="protein sequence ID" value="PPQ76928.1"/>
    <property type="molecule type" value="Genomic_DNA"/>
</dbReference>
<gene>
    <name evidence="2" type="ORF">CVT26_007995</name>
</gene>
<feature type="region of interest" description="Disordered" evidence="1">
    <location>
        <begin position="508"/>
        <end position="549"/>
    </location>
</feature>
<dbReference type="InParanoid" id="A0A409WEF5"/>
<feature type="compositionally biased region" description="Polar residues" evidence="1">
    <location>
        <begin position="508"/>
        <end position="521"/>
    </location>
</feature>
<reference evidence="2 3" key="1">
    <citation type="journal article" date="2018" name="Evol. Lett.">
        <title>Horizontal gene cluster transfer increased hallucinogenic mushroom diversity.</title>
        <authorList>
            <person name="Reynolds H.T."/>
            <person name="Vijayakumar V."/>
            <person name="Gluck-Thaler E."/>
            <person name="Korotkin H.B."/>
            <person name="Matheny P.B."/>
            <person name="Slot J.C."/>
        </authorList>
    </citation>
    <scope>NUCLEOTIDE SEQUENCE [LARGE SCALE GENOMIC DNA]</scope>
    <source>
        <strain evidence="2 3">SRW20</strain>
    </source>
</reference>
<accession>A0A409WEF5</accession>
<name>A0A409WEF5_9AGAR</name>
<comment type="caution">
    <text evidence="2">The sequence shown here is derived from an EMBL/GenBank/DDBJ whole genome shotgun (WGS) entry which is preliminary data.</text>
</comment>
<evidence type="ECO:0000313" key="2">
    <source>
        <dbReference type="EMBL" id="PPQ76928.1"/>
    </source>
</evidence>
<evidence type="ECO:0000256" key="1">
    <source>
        <dbReference type="SAM" id="MobiDB-lite"/>
    </source>
</evidence>
<protein>
    <submittedName>
        <fullName evidence="2">Uncharacterized protein</fullName>
    </submittedName>
</protein>
<keyword evidence="3" id="KW-1185">Reference proteome</keyword>
<dbReference type="OrthoDB" id="3062275at2759"/>
<proteinExistence type="predicted"/>
<feature type="compositionally biased region" description="Acidic residues" evidence="1">
    <location>
        <begin position="525"/>
        <end position="534"/>
    </location>
</feature>